<organism evidence="2 3">
    <name type="scientific">Carpinus fangiana</name>
    <dbReference type="NCBI Taxonomy" id="176857"/>
    <lineage>
        <taxon>Eukaryota</taxon>
        <taxon>Viridiplantae</taxon>
        <taxon>Streptophyta</taxon>
        <taxon>Embryophyta</taxon>
        <taxon>Tracheophyta</taxon>
        <taxon>Spermatophyta</taxon>
        <taxon>Magnoliopsida</taxon>
        <taxon>eudicotyledons</taxon>
        <taxon>Gunneridae</taxon>
        <taxon>Pentapetalae</taxon>
        <taxon>rosids</taxon>
        <taxon>fabids</taxon>
        <taxon>Fagales</taxon>
        <taxon>Betulaceae</taxon>
        <taxon>Carpinus</taxon>
    </lineage>
</organism>
<dbReference type="InterPro" id="IPR023213">
    <property type="entry name" value="CAT-like_dom_sf"/>
</dbReference>
<dbReference type="EMBL" id="CM017321">
    <property type="protein sequence ID" value="KAE7996654.1"/>
    <property type="molecule type" value="Genomic_DNA"/>
</dbReference>
<accession>A0A5N6QE51</accession>
<dbReference type="Proteomes" id="UP000327013">
    <property type="component" value="Chromosome 1"/>
</dbReference>
<evidence type="ECO:0008006" key="4">
    <source>
        <dbReference type="Google" id="ProtNLM"/>
    </source>
</evidence>
<dbReference type="Gene3D" id="3.30.559.10">
    <property type="entry name" value="Chloramphenicol acetyltransferase-like domain"/>
    <property type="match status" value="2"/>
</dbReference>
<reference evidence="2 3" key="1">
    <citation type="submission" date="2019-06" db="EMBL/GenBank/DDBJ databases">
        <title>A chromosomal-level reference genome of Carpinus fangiana (Coryloideae, Betulaceae).</title>
        <authorList>
            <person name="Yang X."/>
            <person name="Wang Z."/>
            <person name="Zhang L."/>
            <person name="Hao G."/>
            <person name="Liu J."/>
            <person name="Yang Y."/>
        </authorList>
    </citation>
    <scope>NUCLEOTIDE SEQUENCE [LARGE SCALE GENOMIC DNA]</scope>
    <source>
        <strain evidence="2">Cfa_2016G</strain>
        <tissue evidence="2">Leaf</tissue>
    </source>
</reference>
<sequence>MLSVHYIQKGGLFTRPSTPIDSLIALLKSGLSQTLSHFPPLAGRLRTDSDGYVYITCNDEGADFIHATASKLFIRDILAPTHVPDCVTELADGVFIGCSVNHAVVDGLYPELSVDFSGGAEITKGRSQVPLRASLAVRYDLRARGSCRPPNRRRSEWQRIVCRHRLDPKLDPYYFGNAIQSVPTVALAGDVLSRDLRWCAEQLSKNVMANDNDMVRRFIVNCESDPKCFQLGNFDGVSMTMGSSPRFPMYDNDFGWGRPLAVRSGRAN</sequence>
<keyword evidence="3" id="KW-1185">Reference proteome</keyword>
<dbReference type="Pfam" id="PF02458">
    <property type="entry name" value="Transferase"/>
    <property type="match status" value="2"/>
</dbReference>
<dbReference type="AlphaFoldDB" id="A0A5N6QE51"/>
<name>A0A5N6QE51_9ROSI</name>
<dbReference type="OrthoDB" id="1862401at2759"/>
<evidence type="ECO:0000313" key="3">
    <source>
        <dbReference type="Proteomes" id="UP000327013"/>
    </source>
</evidence>
<evidence type="ECO:0000313" key="2">
    <source>
        <dbReference type="EMBL" id="KAE7996654.1"/>
    </source>
</evidence>
<dbReference type="PANTHER" id="PTHR31896">
    <property type="entry name" value="FAMILY REGULATORY PROTEIN, PUTATIVE (AFU_ORTHOLOGUE AFUA_3G14730)-RELATED"/>
    <property type="match status" value="1"/>
</dbReference>
<dbReference type="PANTHER" id="PTHR31896:SF64">
    <property type="entry name" value="TRICHOTHECENE 3-O-ACETYLTRANSFERASE"/>
    <property type="match status" value="1"/>
</dbReference>
<keyword evidence="1" id="KW-0808">Transferase</keyword>
<dbReference type="InterPro" id="IPR051283">
    <property type="entry name" value="Sec_Metabolite_Acyltrans"/>
</dbReference>
<dbReference type="GO" id="GO:0016740">
    <property type="term" value="F:transferase activity"/>
    <property type="evidence" value="ECO:0007669"/>
    <property type="project" value="UniProtKB-KW"/>
</dbReference>
<evidence type="ECO:0000256" key="1">
    <source>
        <dbReference type="ARBA" id="ARBA00022679"/>
    </source>
</evidence>
<protein>
    <recommendedName>
        <fullName evidence="4">Acetyltransferase</fullName>
    </recommendedName>
</protein>
<proteinExistence type="predicted"/>
<gene>
    <name evidence="2" type="ORF">FH972_001359</name>
</gene>